<keyword evidence="2" id="KW-1185">Reference proteome</keyword>
<protein>
    <submittedName>
        <fullName evidence="1">Uncharacterized protein</fullName>
    </submittedName>
</protein>
<dbReference type="Proteomes" id="UP001174677">
    <property type="component" value="Chromosome 16"/>
</dbReference>
<gene>
    <name evidence="1" type="ORF">P3X46_028024</name>
</gene>
<name>A0ABQ9KQR1_HEVBR</name>
<dbReference type="EMBL" id="JARPOI010000016">
    <property type="protein sequence ID" value="KAJ9145668.1"/>
    <property type="molecule type" value="Genomic_DNA"/>
</dbReference>
<sequence>MVVSVNNHSCGVWNLNLKKLPRENHLQRWSSTSSWLNLKKSGGLMGLDIISREPSTFRVKASCLFNPTNEPILKEALREPVAFLGGMFAGFLRLDLDEEPLKEWVTRTVEASGITTEDIDAEGSKLEETPQQIEIE</sequence>
<evidence type="ECO:0000313" key="2">
    <source>
        <dbReference type="Proteomes" id="UP001174677"/>
    </source>
</evidence>
<dbReference type="Pfam" id="PF26369">
    <property type="entry name" value="UPF0426"/>
    <property type="match status" value="1"/>
</dbReference>
<accession>A0ABQ9KQR1</accession>
<evidence type="ECO:0000313" key="1">
    <source>
        <dbReference type="EMBL" id="KAJ9145668.1"/>
    </source>
</evidence>
<dbReference type="PANTHER" id="PTHR35996">
    <property type="entry name" value="OSJNBA0038O10.25 PROTEIN"/>
    <property type="match status" value="1"/>
</dbReference>
<comment type="caution">
    <text evidence="1">The sequence shown here is derived from an EMBL/GenBank/DDBJ whole genome shotgun (WGS) entry which is preliminary data.</text>
</comment>
<organism evidence="1 2">
    <name type="scientific">Hevea brasiliensis</name>
    <name type="common">Para rubber tree</name>
    <name type="synonym">Siphonia brasiliensis</name>
    <dbReference type="NCBI Taxonomy" id="3981"/>
    <lineage>
        <taxon>Eukaryota</taxon>
        <taxon>Viridiplantae</taxon>
        <taxon>Streptophyta</taxon>
        <taxon>Embryophyta</taxon>
        <taxon>Tracheophyta</taxon>
        <taxon>Spermatophyta</taxon>
        <taxon>Magnoliopsida</taxon>
        <taxon>eudicotyledons</taxon>
        <taxon>Gunneridae</taxon>
        <taxon>Pentapetalae</taxon>
        <taxon>rosids</taxon>
        <taxon>fabids</taxon>
        <taxon>Malpighiales</taxon>
        <taxon>Euphorbiaceae</taxon>
        <taxon>Crotonoideae</taxon>
        <taxon>Micrandreae</taxon>
        <taxon>Hevea</taxon>
    </lineage>
</organism>
<dbReference type="PANTHER" id="PTHR35996:SF1">
    <property type="entry name" value="OS04G0528100 PROTEIN"/>
    <property type="match status" value="1"/>
</dbReference>
<dbReference type="InterPro" id="IPR040278">
    <property type="entry name" value="UPF0426"/>
</dbReference>
<proteinExistence type="predicted"/>
<reference evidence="1" key="1">
    <citation type="journal article" date="2023" name="Plant Biotechnol. J.">
        <title>Chromosome-level wild Hevea brasiliensis genome provides new tools for genomic-assisted breeding and valuable loci to elevate rubber yield.</title>
        <authorList>
            <person name="Cheng H."/>
            <person name="Song X."/>
            <person name="Hu Y."/>
            <person name="Wu T."/>
            <person name="Yang Q."/>
            <person name="An Z."/>
            <person name="Feng S."/>
            <person name="Deng Z."/>
            <person name="Wu W."/>
            <person name="Zeng X."/>
            <person name="Tu M."/>
            <person name="Wang X."/>
            <person name="Huang H."/>
        </authorList>
    </citation>
    <scope>NUCLEOTIDE SEQUENCE</scope>
    <source>
        <strain evidence="1">MT/VB/25A 57/8</strain>
    </source>
</reference>